<protein>
    <submittedName>
        <fullName evidence="3">Uncharacterized protein YbjT (DUF2867 family)</fullName>
    </submittedName>
</protein>
<gene>
    <name evidence="3" type="ORF">QF035_008747</name>
</gene>
<name>A0ABU0T5T5_9ACTN</name>
<comment type="caution">
    <text evidence="3">The sequence shown here is derived from an EMBL/GenBank/DDBJ whole genome shotgun (WGS) entry which is preliminary data.</text>
</comment>
<feature type="domain" description="NAD(P)-binding" evidence="2">
    <location>
        <begin position="48"/>
        <end position="211"/>
    </location>
</feature>
<evidence type="ECO:0000313" key="3">
    <source>
        <dbReference type="EMBL" id="MDQ1031165.1"/>
    </source>
</evidence>
<dbReference type="Proteomes" id="UP001230328">
    <property type="component" value="Unassembled WGS sequence"/>
</dbReference>
<keyword evidence="4" id="KW-1185">Reference proteome</keyword>
<dbReference type="PANTHER" id="PTHR42748">
    <property type="entry name" value="NITROGEN METABOLITE REPRESSION PROTEIN NMRA FAMILY MEMBER"/>
    <property type="match status" value="1"/>
</dbReference>
<keyword evidence="1" id="KW-0521">NADP</keyword>
<dbReference type="Pfam" id="PF13460">
    <property type="entry name" value="NAD_binding_10"/>
    <property type="match status" value="1"/>
</dbReference>
<reference evidence="3 4" key="1">
    <citation type="submission" date="2023-07" db="EMBL/GenBank/DDBJ databases">
        <title>Comparative genomics of wheat-associated soil bacteria to identify genetic determinants of phenazine resistance.</title>
        <authorList>
            <person name="Mouncey N."/>
        </authorList>
    </citation>
    <scope>NUCLEOTIDE SEQUENCE [LARGE SCALE GENOMIC DNA]</scope>
    <source>
        <strain evidence="3 4">V2I4</strain>
    </source>
</reference>
<sequence>MSQETNVRCLGLMSTVARANVRHCLPPTSSGVTRPLTEETQMKVVVAGATGLIGSRTVARLRDHGVEVVPISRGEGVDVSTGEGLAQVLRTAEVLVDVTDAPSRDQQVSTDFFTTSTSNLLKAAAAAGVGHYVALSVVGADRVGSGWFRAKAAQEDLVRHTPIPYSVVRATPFHESVAAAAVAGTRSDGVHVPPLLLRPVAADDVATTVAHVAVGLPEFGVVEAAGPEEVRLDDATAALLGTLGRTDPVVADARAPFFGAVVEERALLPGPDAHLGHHTFAQWLKSR</sequence>
<proteinExistence type="predicted"/>
<organism evidence="3 4">
    <name type="scientific">Streptomyces umbrinus</name>
    <dbReference type="NCBI Taxonomy" id="67370"/>
    <lineage>
        <taxon>Bacteria</taxon>
        <taxon>Bacillati</taxon>
        <taxon>Actinomycetota</taxon>
        <taxon>Actinomycetes</taxon>
        <taxon>Kitasatosporales</taxon>
        <taxon>Streptomycetaceae</taxon>
        <taxon>Streptomyces</taxon>
        <taxon>Streptomyces phaeochromogenes group</taxon>
    </lineage>
</organism>
<dbReference type="Gene3D" id="3.40.50.720">
    <property type="entry name" value="NAD(P)-binding Rossmann-like Domain"/>
    <property type="match status" value="1"/>
</dbReference>
<dbReference type="InterPro" id="IPR051164">
    <property type="entry name" value="NmrA-like_oxidored"/>
</dbReference>
<evidence type="ECO:0000256" key="1">
    <source>
        <dbReference type="ARBA" id="ARBA00022857"/>
    </source>
</evidence>
<evidence type="ECO:0000313" key="4">
    <source>
        <dbReference type="Proteomes" id="UP001230328"/>
    </source>
</evidence>
<accession>A0ABU0T5T5</accession>
<dbReference type="EMBL" id="JAUSZI010000002">
    <property type="protein sequence ID" value="MDQ1031165.1"/>
    <property type="molecule type" value="Genomic_DNA"/>
</dbReference>
<dbReference type="SUPFAM" id="SSF51735">
    <property type="entry name" value="NAD(P)-binding Rossmann-fold domains"/>
    <property type="match status" value="1"/>
</dbReference>
<evidence type="ECO:0000259" key="2">
    <source>
        <dbReference type="Pfam" id="PF13460"/>
    </source>
</evidence>
<dbReference type="InterPro" id="IPR036291">
    <property type="entry name" value="NAD(P)-bd_dom_sf"/>
</dbReference>
<dbReference type="PANTHER" id="PTHR42748:SF3">
    <property type="entry name" value="BLL4366 PROTEIN"/>
    <property type="match status" value="1"/>
</dbReference>
<dbReference type="InterPro" id="IPR016040">
    <property type="entry name" value="NAD(P)-bd_dom"/>
</dbReference>